<keyword evidence="6" id="KW-0479">Metal-binding</keyword>
<evidence type="ECO:0000313" key="14">
    <source>
        <dbReference type="EMBL" id="MEE2041206.1"/>
    </source>
</evidence>
<evidence type="ECO:0000256" key="8">
    <source>
        <dbReference type="ARBA" id="ARBA00022786"/>
    </source>
</evidence>
<evidence type="ECO:0000313" key="15">
    <source>
        <dbReference type="Proteomes" id="UP001356095"/>
    </source>
</evidence>
<dbReference type="InterPro" id="IPR022170">
    <property type="entry name" value="MUL1-like"/>
</dbReference>
<feature type="domain" description="E3 Ubiquitin ligase MUL1-like" evidence="13">
    <location>
        <begin position="106"/>
        <end position="229"/>
    </location>
</feature>
<keyword evidence="5 12" id="KW-0812">Transmembrane</keyword>
<evidence type="ECO:0000256" key="3">
    <source>
        <dbReference type="ARBA" id="ARBA00012483"/>
    </source>
</evidence>
<organism evidence="14 15">
    <name type="scientific">Nocardiopsis codii</name>
    <dbReference type="NCBI Taxonomy" id="3065942"/>
    <lineage>
        <taxon>Bacteria</taxon>
        <taxon>Bacillati</taxon>
        <taxon>Actinomycetota</taxon>
        <taxon>Actinomycetes</taxon>
        <taxon>Streptosporangiales</taxon>
        <taxon>Nocardiopsidaceae</taxon>
        <taxon>Nocardiopsis</taxon>
    </lineage>
</organism>
<proteinExistence type="predicted"/>
<dbReference type="Pfam" id="PF12483">
    <property type="entry name" value="GIDE"/>
    <property type="match status" value="1"/>
</dbReference>
<evidence type="ECO:0000256" key="6">
    <source>
        <dbReference type="ARBA" id="ARBA00022723"/>
    </source>
</evidence>
<evidence type="ECO:0000256" key="2">
    <source>
        <dbReference type="ARBA" id="ARBA00004141"/>
    </source>
</evidence>
<keyword evidence="10 12" id="KW-1133">Transmembrane helix</keyword>
<evidence type="ECO:0000259" key="13">
    <source>
        <dbReference type="Pfam" id="PF12483"/>
    </source>
</evidence>
<keyword evidence="9" id="KW-0862">Zinc</keyword>
<name>A0ABU7KG49_9ACTN</name>
<dbReference type="EC" id="2.3.2.27" evidence="3"/>
<keyword evidence="4" id="KW-0808">Transferase</keyword>
<keyword evidence="15" id="KW-1185">Reference proteome</keyword>
<evidence type="ECO:0000256" key="9">
    <source>
        <dbReference type="ARBA" id="ARBA00022833"/>
    </source>
</evidence>
<keyword evidence="7" id="KW-0863">Zinc-finger</keyword>
<evidence type="ECO:0000256" key="1">
    <source>
        <dbReference type="ARBA" id="ARBA00000900"/>
    </source>
</evidence>
<comment type="subcellular location">
    <subcellularLocation>
        <location evidence="2">Membrane</location>
        <topology evidence="2">Multi-pass membrane protein</topology>
    </subcellularLocation>
</comment>
<dbReference type="Proteomes" id="UP001356095">
    <property type="component" value="Unassembled WGS sequence"/>
</dbReference>
<dbReference type="RefSeq" id="WP_330094967.1">
    <property type="nucleotide sequence ID" value="NZ_JAUZMY010000044.1"/>
</dbReference>
<dbReference type="EMBL" id="JAUZMY010000044">
    <property type="protein sequence ID" value="MEE2041206.1"/>
    <property type="molecule type" value="Genomic_DNA"/>
</dbReference>
<gene>
    <name evidence="14" type="ORF">Q8791_28680</name>
</gene>
<keyword evidence="11 12" id="KW-0472">Membrane</keyword>
<evidence type="ECO:0000256" key="5">
    <source>
        <dbReference type="ARBA" id="ARBA00022692"/>
    </source>
</evidence>
<evidence type="ECO:0000256" key="11">
    <source>
        <dbReference type="ARBA" id="ARBA00023136"/>
    </source>
</evidence>
<feature type="transmembrane region" description="Helical" evidence="12">
    <location>
        <begin position="12"/>
        <end position="32"/>
    </location>
</feature>
<reference evidence="14 15" key="1">
    <citation type="submission" date="2023-08" db="EMBL/GenBank/DDBJ databases">
        <authorList>
            <person name="Girao M."/>
            <person name="Carvalho M.F."/>
        </authorList>
    </citation>
    <scope>NUCLEOTIDE SEQUENCE [LARGE SCALE GENOMIC DNA]</scope>
    <source>
        <strain evidence="14 15">CT-R113</strain>
    </source>
</reference>
<evidence type="ECO:0000256" key="10">
    <source>
        <dbReference type="ARBA" id="ARBA00022989"/>
    </source>
</evidence>
<comment type="caution">
    <text evidence="14">The sequence shown here is derived from an EMBL/GenBank/DDBJ whole genome shotgun (WGS) entry which is preliminary data.</text>
</comment>
<evidence type="ECO:0000256" key="12">
    <source>
        <dbReference type="SAM" id="Phobius"/>
    </source>
</evidence>
<sequence length="242" mass="26400">MDDAFVGEARTAFQILALAATVLSGFLLRRALRARARLKELHQALAPPLRDLSHPGSPVLVSGSTAAGPSGWLHAPYSGTRCVWFRTEEWQHEAIPGRRYEGVQASLVAVRQSQAPFVLEDRTGAVRCYPHGAATDKIALTHDSFEVEGQESLARPAGGDTDRRRPGRLYREWSLAPGARVVVHGTVYTWDGTPVIASSLDGRLLLSTRTAPQLRDAYGTREFIGWTVFLGALGALLWSFLG</sequence>
<evidence type="ECO:0000256" key="7">
    <source>
        <dbReference type="ARBA" id="ARBA00022771"/>
    </source>
</evidence>
<keyword evidence="8" id="KW-0833">Ubl conjugation pathway</keyword>
<feature type="transmembrane region" description="Helical" evidence="12">
    <location>
        <begin position="223"/>
        <end position="241"/>
    </location>
</feature>
<evidence type="ECO:0000256" key="4">
    <source>
        <dbReference type="ARBA" id="ARBA00022679"/>
    </source>
</evidence>
<accession>A0ABU7KG49</accession>
<protein>
    <recommendedName>
        <fullName evidence="3">RING-type E3 ubiquitin transferase</fullName>
        <ecNumber evidence="3">2.3.2.27</ecNumber>
    </recommendedName>
</protein>
<comment type="catalytic activity">
    <reaction evidence="1">
        <text>S-ubiquitinyl-[E2 ubiquitin-conjugating enzyme]-L-cysteine + [acceptor protein]-L-lysine = [E2 ubiquitin-conjugating enzyme]-L-cysteine + N(6)-ubiquitinyl-[acceptor protein]-L-lysine.</text>
        <dbReference type="EC" id="2.3.2.27"/>
    </reaction>
</comment>